<proteinExistence type="predicted"/>
<dbReference type="HOGENOM" id="CLU_1132177_0_0_7"/>
<dbReference type="eggNOG" id="COG1414">
    <property type="taxonomic scope" value="Bacteria"/>
</dbReference>
<sequence length="245" mass="27259">MQHTTLSRALFVIDQVSKAPEGLRFSEIRARLGQPSPTTVTKILKQLVAANVLVKTDTGAYTLGVKPYFWGKAAGRVQDTMQIIRGHMRQLHDDFEASVNLFTCSENRMLCLESFMAPQSPSMWPAGQSLPLELPVIGSVFFFQHSALAEEDILHAQVQAHDPGVDFQQVRRMVQTSLETGLQDDQGLFYPGVHRFAVPLRKEGNVSMVLGLGVLAARLERGLAVEDITARMREVQTRIEERMAG</sequence>
<gene>
    <name evidence="4" type="ordered locus">Dret_0910</name>
</gene>
<accession>C8X1A4</accession>
<protein>
    <submittedName>
        <fullName evidence="4">Transcriptional regulator, IclR family</fullName>
    </submittedName>
</protein>
<dbReference type="Gene3D" id="3.30.450.40">
    <property type="match status" value="1"/>
</dbReference>
<dbReference type="GO" id="GO:0045892">
    <property type="term" value="P:negative regulation of DNA-templated transcription"/>
    <property type="evidence" value="ECO:0007669"/>
    <property type="project" value="TreeGrafter"/>
</dbReference>
<dbReference type="KEGG" id="drt:Dret_0910"/>
<evidence type="ECO:0000256" key="2">
    <source>
        <dbReference type="ARBA" id="ARBA00023163"/>
    </source>
</evidence>
<dbReference type="SUPFAM" id="SSF46785">
    <property type="entry name" value="Winged helix' DNA-binding domain"/>
    <property type="match status" value="1"/>
</dbReference>
<dbReference type="PANTHER" id="PTHR30136:SF35">
    <property type="entry name" value="HTH-TYPE TRANSCRIPTIONAL REGULATOR RV1719"/>
    <property type="match status" value="1"/>
</dbReference>
<evidence type="ECO:0000313" key="5">
    <source>
        <dbReference type="Proteomes" id="UP000001052"/>
    </source>
</evidence>
<organism evidence="4 5">
    <name type="scientific">Desulfohalobium retbaense (strain ATCC 49708 / DSM 5692 / JCM 16813 / HR100)</name>
    <dbReference type="NCBI Taxonomy" id="485915"/>
    <lineage>
        <taxon>Bacteria</taxon>
        <taxon>Pseudomonadati</taxon>
        <taxon>Thermodesulfobacteriota</taxon>
        <taxon>Desulfovibrionia</taxon>
        <taxon>Desulfovibrionales</taxon>
        <taxon>Desulfohalobiaceae</taxon>
        <taxon>Desulfohalobium</taxon>
    </lineage>
</organism>
<dbReference type="AlphaFoldDB" id="C8X1A4"/>
<reference evidence="4 5" key="2">
    <citation type="journal article" date="2010" name="Stand. Genomic Sci.">
        <title>Complete genome sequence of Desulfohalobium retbaense type strain (HR(100)).</title>
        <authorList>
            <person name="Spring S."/>
            <person name="Nolan M."/>
            <person name="Lapidus A."/>
            <person name="Glavina Del Rio T."/>
            <person name="Copeland A."/>
            <person name="Tice H."/>
            <person name="Cheng J.F."/>
            <person name="Lucas S."/>
            <person name="Land M."/>
            <person name="Chen F."/>
            <person name="Bruce D."/>
            <person name="Goodwin L."/>
            <person name="Pitluck S."/>
            <person name="Ivanova N."/>
            <person name="Mavromatis K."/>
            <person name="Mikhailova N."/>
            <person name="Pati A."/>
            <person name="Chen A."/>
            <person name="Palaniappan K."/>
            <person name="Hauser L."/>
            <person name="Chang Y.J."/>
            <person name="Jeffries C.D."/>
            <person name="Munk C."/>
            <person name="Kiss H."/>
            <person name="Chain P."/>
            <person name="Han C."/>
            <person name="Brettin T."/>
            <person name="Detter J.C."/>
            <person name="Schuler E."/>
            <person name="Goker M."/>
            <person name="Rohde M."/>
            <person name="Bristow J."/>
            <person name="Eisen J.A."/>
            <person name="Markowitz V."/>
            <person name="Hugenholtz P."/>
            <person name="Kyrpides N.C."/>
            <person name="Klenk H.P."/>
        </authorList>
    </citation>
    <scope>NUCLEOTIDE SEQUENCE [LARGE SCALE GENOMIC DNA]</scope>
    <source>
        <strain evidence="4 5">DSM 5692</strain>
    </source>
</reference>
<keyword evidence="5" id="KW-1185">Reference proteome</keyword>
<dbReference type="GO" id="GO:0003700">
    <property type="term" value="F:DNA-binding transcription factor activity"/>
    <property type="evidence" value="ECO:0007669"/>
    <property type="project" value="TreeGrafter"/>
</dbReference>
<dbReference type="InterPro" id="IPR005471">
    <property type="entry name" value="Tscrpt_reg_IclR_N"/>
</dbReference>
<dbReference type="InterPro" id="IPR029016">
    <property type="entry name" value="GAF-like_dom_sf"/>
</dbReference>
<dbReference type="InterPro" id="IPR036390">
    <property type="entry name" value="WH_DNA-bd_sf"/>
</dbReference>
<evidence type="ECO:0000313" key="4">
    <source>
        <dbReference type="EMBL" id="ACV68201.1"/>
    </source>
</evidence>
<dbReference type="GO" id="GO:0003677">
    <property type="term" value="F:DNA binding"/>
    <property type="evidence" value="ECO:0007669"/>
    <property type="project" value="TreeGrafter"/>
</dbReference>
<reference evidence="5" key="1">
    <citation type="submission" date="2009-09" db="EMBL/GenBank/DDBJ databases">
        <title>The complete chromosome of Desulfohalobium retbaense DSM 5692.</title>
        <authorList>
            <consortium name="US DOE Joint Genome Institute (JGI-PGF)"/>
            <person name="Lucas S."/>
            <person name="Copeland A."/>
            <person name="Lapidus A."/>
            <person name="Glavina del Rio T."/>
            <person name="Dalin E."/>
            <person name="Tice H."/>
            <person name="Bruce D."/>
            <person name="Goodwin L."/>
            <person name="Pitluck S."/>
            <person name="Kyrpides N."/>
            <person name="Mavromatis K."/>
            <person name="Ivanova N."/>
            <person name="Mikhailova N."/>
            <person name="Munk A.C."/>
            <person name="Brettin T."/>
            <person name="Detter J.C."/>
            <person name="Han C."/>
            <person name="Tapia R."/>
            <person name="Larimer F."/>
            <person name="Land M."/>
            <person name="Hauser L."/>
            <person name="Markowitz V."/>
            <person name="Cheng J.-F."/>
            <person name="Hugenholtz P."/>
            <person name="Woyke T."/>
            <person name="Wu D."/>
            <person name="Spring S."/>
            <person name="Klenk H.-P."/>
            <person name="Eisen J.A."/>
        </authorList>
    </citation>
    <scope>NUCLEOTIDE SEQUENCE [LARGE SCALE GENOMIC DNA]</scope>
    <source>
        <strain evidence="5">DSM 5692</strain>
    </source>
</reference>
<dbReference type="SUPFAM" id="SSF55781">
    <property type="entry name" value="GAF domain-like"/>
    <property type="match status" value="1"/>
</dbReference>
<dbReference type="InterPro" id="IPR036388">
    <property type="entry name" value="WH-like_DNA-bd_sf"/>
</dbReference>
<keyword evidence="2" id="KW-0804">Transcription</keyword>
<dbReference type="STRING" id="485915.Dret_0910"/>
<name>C8X1A4_DESRD</name>
<dbReference type="OrthoDB" id="5470174at2"/>
<dbReference type="Gene3D" id="1.10.10.10">
    <property type="entry name" value="Winged helix-like DNA-binding domain superfamily/Winged helix DNA-binding domain"/>
    <property type="match status" value="1"/>
</dbReference>
<feature type="domain" description="HTH iclR-type" evidence="3">
    <location>
        <begin position="5"/>
        <end position="50"/>
    </location>
</feature>
<dbReference type="Proteomes" id="UP000001052">
    <property type="component" value="Chromosome"/>
</dbReference>
<keyword evidence="1" id="KW-0805">Transcription regulation</keyword>
<dbReference type="EMBL" id="CP001734">
    <property type="protein sequence ID" value="ACV68201.1"/>
    <property type="molecule type" value="Genomic_DNA"/>
</dbReference>
<evidence type="ECO:0000259" key="3">
    <source>
        <dbReference type="Pfam" id="PF09339"/>
    </source>
</evidence>
<dbReference type="PANTHER" id="PTHR30136">
    <property type="entry name" value="HELIX-TURN-HELIX TRANSCRIPTIONAL REGULATOR, ICLR FAMILY"/>
    <property type="match status" value="1"/>
</dbReference>
<dbReference type="Pfam" id="PF09339">
    <property type="entry name" value="HTH_IclR"/>
    <property type="match status" value="1"/>
</dbReference>
<dbReference type="InterPro" id="IPR050707">
    <property type="entry name" value="HTH_MetabolicPath_Reg"/>
</dbReference>
<evidence type="ECO:0000256" key="1">
    <source>
        <dbReference type="ARBA" id="ARBA00023015"/>
    </source>
</evidence>
<dbReference type="RefSeq" id="WP_015751359.1">
    <property type="nucleotide sequence ID" value="NC_013223.1"/>
</dbReference>